<dbReference type="EMBL" id="BMPG01000003">
    <property type="protein sequence ID" value="GGL64959.1"/>
    <property type="molecule type" value="Genomic_DNA"/>
</dbReference>
<dbReference type="RefSeq" id="WP_188979200.1">
    <property type="nucleotide sequence ID" value="NZ_BMPG01000003.1"/>
</dbReference>
<reference evidence="1" key="2">
    <citation type="submission" date="2020-09" db="EMBL/GenBank/DDBJ databases">
        <authorList>
            <person name="Sun Q."/>
            <person name="Ohkuma M."/>
        </authorList>
    </citation>
    <scope>NUCLEOTIDE SEQUENCE</scope>
    <source>
        <strain evidence="1">JCM 19596</strain>
    </source>
</reference>
<reference evidence="1" key="1">
    <citation type="journal article" date="2014" name="Int. J. Syst. Evol. Microbiol.">
        <title>Complete genome sequence of Corynebacterium casei LMG S-19264T (=DSM 44701T), isolated from a smear-ripened cheese.</title>
        <authorList>
            <consortium name="US DOE Joint Genome Institute (JGI-PGF)"/>
            <person name="Walter F."/>
            <person name="Albersmeier A."/>
            <person name="Kalinowski J."/>
            <person name="Ruckert C."/>
        </authorList>
    </citation>
    <scope>NUCLEOTIDE SEQUENCE</scope>
    <source>
        <strain evidence="1">JCM 19596</strain>
    </source>
</reference>
<dbReference type="Proteomes" id="UP000607197">
    <property type="component" value="Unassembled WGS sequence"/>
</dbReference>
<organism evidence="1 2">
    <name type="scientific">Halocalculus aciditolerans</name>
    <dbReference type="NCBI Taxonomy" id="1383812"/>
    <lineage>
        <taxon>Archaea</taxon>
        <taxon>Methanobacteriati</taxon>
        <taxon>Methanobacteriota</taxon>
        <taxon>Stenosarchaea group</taxon>
        <taxon>Halobacteria</taxon>
        <taxon>Halobacteriales</taxon>
        <taxon>Halobacteriaceae</taxon>
        <taxon>Halocalculus</taxon>
    </lineage>
</organism>
<evidence type="ECO:0000313" key="2">
    <source>
        <dbReference type="Proteomes" id="UP000607197"/>
    </source>
</evidence>
<gene>
    <name evidence="1" type="ORF">GCM10009039_23650</name>
</gene>
<evidence type="ECO:0000313" key="1">
    <source>
        <dbReference type="EMBL" id="GGL64959.1"/>
    </source>
</evidence>
<name>A0A830FKJ9_9EURY</name>
<accession>A0A830FKJ9</accession>
<comment type="caution">
    <text evidence="1">The sequence shown here is derived from an EMBL/GenBank/DDBJ whole genome shotgun (WGS) entry which is preliminary data.</text>
</comment>
<proteinExistence type="predicted"/>
<keyword evidence="2" id="KW-1185">Reference proteome</keyword>
<protein>
    <submittedName>
        <fullName evidence="1">Uncharacterized protein</fullName>
    </submittedName>
</protein>
<sequence length="56" mass="6342">MAVPRARRPESSRFGTALDPGRLDRVRERELAAVNDAHLTRDEIEARADAIHVFDD</sequence>
<dbReference type="AlphaFoldDB" id="A0A830FKJ9"/>